<keyword evidence="1" id="KW-1133">Transmembrane helix</keyword>
<evidence type="ECO:0000256" key="1">
    <source>
        <dbReference type="SAM" id="Phobius"/>
    </source>
</evidence>
<organism evidence="3 4">
    <name type="scientific">Coprobacter fastidiosus</name>
    <dbReference type="NCBI Taxonomy" id="1099853"/>
    <lineage>
        <taxon>Bacteria</taxon>
        <taxon>Pseudomonadati</taxon>
        <taxon>Bacteroidota</taxon>
        <taxon>Bacteroidia</taxon>
        <taxon>Bacteroidales</taxon>
        <taxon>Barnesiellaceae</taxon>
        <taxon>Coprobacter</taxon>
    </lineage>
</organism>
<feature type="transmembrane region" description="Helical" evidence="1">
    <location>
        <begin position="59"/>
        <end position="83"/>
    </location>
</feature>
<dbReference type="Pfam" id="PF22571">
    <property type="entry name" value="LiaI-LiaF-TM_PspC"/>
    <property type="match status" value="1"/>
</dbReference>
<accession>A0A354LZQ9</accession>
<reference evidence="3 4" key="1">
    <citation type="journal article" date="2018" name="Nat. Biotechnol.">
        <title>A standardized bacterial taxonomy based on genome phylogeny substantially revises the tree of life.</title>
        <authorList>
            <person name="Parks D.H."/>
            <person name="Chuvochina M."/>
            <person name="Waite D.W."/>
            <person name="Rinke C."/>
            <person name="Skarshewski A."/>
            <person name="Chaumeil P.A."/>
            <person name="Hugenholtz P."/>
        </authorList>
    </citation>
    <scope>NUCLEOTIDE SEQUENCE [LARGE SCALE GENOMIC DNA]</scope>
    <source>
        <strain evidence="3">UBA11482</strain>
    </source>
</reference>
<feature type="transmembrane region" description="Helical" evidence="1">
    <location>
        <begin position="7"/>
        <end position="39"/>
    </location>
</feature>
<feature type="non-terminal residue" evidence="3">
    <location>
        <position position="1"/>
    </location>
</feature>
<evidence type="ECO:0000259" key="2">
    <source>
        <dbReference type="Pfam" id="PF22571"/>
    </source>
</evidence>
<feature type="transmembrane region" description="Helical" evidence="1">
    <location>
        <begin position="95"/>
        <end position="117"/>
    </location>
</feature>
<feature type="domain" description="PspC-related transmembrane region" evidence="2">
    <location>
        <begin position="2"/>
        <end position="114"/>
    </location>
</feature>
<dbReference type="InterPro" id="IPR054321">
    <property type="entry name" value="PspC-rel_TM"/>
</dbReference>
<proteinExistence type="predicted"/>
<keyword evidence="1" id="KW-0472">Membrane</keyword>
<sequence length="134" mass="14855">IKIVLKFVFIIFGGCLGFVLLVLLSSLLFVLLAAAGGTVGIVTQGIDPFFMQMFSVVHYPWMLTAVLLVLLAIPVYAVLRMVLGRVFNFPPQSRWVTVLLVILWSIAFVAGMVMWFISLPGIHTVLNQYQGNII</sequence>
<comment type="caution">
    <text evidence="3">The sequence shown here is derived from an EMBL/GenBank/DDBJ whole genome shotgun (WGS) entry which is preliminary data.</text>
</comment>
<name>A0A354LZQ9_9BACT</name>
<gene>
    <name evidence="3" type="ORF">DDY73_01970</name>
</gene>
<dbReference type="Proteomes" id="UP000262954">
    <property type="component" value="Unassembled WGS sequence"/>
</dbReference>
<keyword evidence="1" id="KW-0812">Transmembrane</keyword>
<evidence type="ECO:0000313" key="4">
    <source>
        <dbReference type="Proteomes" id="UP000262954"/>
    </source>
</evidence>
<dbReference type="AlphaFoldDB" id="A0A354LZQ9"/>
<dbReference type="EMBL" id="DNWC01000030">
    <property type="protein sequence ID" value="HBJ07748.1"/>
    <property type="molecule type" value="Genomic_DNA"/>
</dbReference>
<protein>
    <recommendedName>
        <fullName evidence="2">PspC-related transmembrane region domain-containing protein</fullName>
    </recommendedName>
</protein>
<evidence type="ECO:0000313" key="3">
    <source>
        <dbReference type="EMBL" id="HBJ07748.1"/>
    </source>
</evidence>